<gene>
    <name evidence="1" type="ORF">I2488_04275</name>
</gene>
<dbReference type="Proteomes" id="UP000600799">
    <property type="component" value="Unassembled WGS sequence"/>
</dbReference>
<evidence type="ECO:0000313" key="1">
    <source>
        <dbReference type="EMBL" id="MBF9150209.1"/>
    </source>
</evidence>
<dbReference type="EMBL" id="JADQDC010000002">
    <property type="protein sequence ID" value="MBF9150209.1"/>
    <property type="molecule type" value="Genomic_DNA"/>
</dbReference>
<proteinExistence type="predicted"/>
<sequence length="129" mass="14132">MMVLTSVLSGYIGWLYAKNANPYSGSAIQIRGQAWNEAAPKIDGTRLEQHTPTMAVAKCKIAKFQIDSATEGMEQASVRLEDMSASEFQCLLDEAQASVKGEPPPSPLSNMASEPTYRPLYMTFEPVNQ</sequence>
<organism evidence="1 2">
    <name type="scientific">Novosphingobium jiangmenense</name>
    <dbReference type="NCBI Taxonomy" id="2791981"/>
    <lineage>
        <taxon>Bacteria</taxon>
        <taxon>Pseudomonadati</taxon>
        <taxon>Pseudomonadota</taxon>
        <taxon>Alphaproteobacteria</taxon>
        <taxon>Sphingomonadales</taxon>
        <taxon>Sphingomonadaceae</taxon>
        <taxon>Novosphingobium</taxon>
    </lineage>
</organism>
<reference evidence="1 2" key="1">
    <citation type="submission" date="2020-11" db="EMBL/GenBank/DDBJ databases">
        <title>The genome sequence of Novosphingobium sp. 1Y9A.</title>
        <authorList>
            <person name="Liu Y."/>
        </authorList>
    </citation>
    <scope>NUCLEOTIDE SEQUENCE [LARGE SCALE GENOMIC DNA]</scope>
    <source>
        <strain evidence="1 2">1Y9A</strain>
    </source>
</reference>
<protein>
    <submittedName>
        <fullName evidence="1">Uncharacterized protein</fullName>
    </submittedName>
</protein>
<name>A0ABS0HD61_9SPHN</name>
<evidence type="ECO:0000313" key="2">
    <source>
        <dbReference type="Proteomes" id="UP000600799"/>
    </source>
</evidence>
<keyword evidence="2" id="KW-1185">Reference proteome</keyword>
<comment type="caution">
    <text evidence="1">The sequence shown here is derived from an EMBL/GenBank/DDBJ whole genome shotgun (WGS) entry which is preliminary data.</text>
</comment>
<accession>A0ABS0HD61</accession>